<dbReference type="GO" id="GO:0008713">
    <property type="term" value="F:ADP-heptose-lipopolysaccharide heptosyltransferase activity"/>
    <property type="evidence" value="ECO:0007669"/>
    <property type="project" value="TreeGrafter"/>
</dbReference>
<keyword evidence="1" id="KW-0328">Glycosyltransferase</keyword>
<sequence length="368" mass="40948">MPAGWPERFVTPVLRPPFSSPIPLDPGPVRDKPWPSLAWRRLRPGLGLAMHGQHRLQRPFIERGMRRLLWICKGVPQIGDSLMDLSSRVMLAARGHRVDLCTEAHLAELYRSDDVFRRCVSDASALSPADYDLVILDSFKRRCLDDKFRHFSRLPWVTMRGYFAGPEFNRTLFSFFRMNQLLETGWSDAEVHARALPHLLSSPQDRAAIDELAMPPGVVAFAIGGAAPGRTYAHWDEVVPALLRRQSDLKVVLLGARNAAGMRDAILRACPGQAWRLIDLVDRCTLAQSFEALRRCRLAVAADGGLLHLANAAGIPTVSLFDRHISPALRLTAANRSIPLQSAGDMSAIPPMDVLHCVEQAIARERIA</sequence>
<dbReference type="GO" id="GO:0009244">
    <property type="term" value="P:lipopolysaccharide core region biosynthetic process"/>
    <property type="evidence" value="ECO:0007669"/>
    <property type="project" value="TreeGrafter"/>
</dbReference>
<dbReference type="RefSeq" id="WP_163961179.1">
    <property type="nucleotide sequence ID" value="NZ_JAAIVB010000014.1"/>
</dbReference>
<name>A0A6B3SJ13_9BURK</name>
<reference evidence="3 4" key="1">
    <citation type="submission" date="2020-02" db="EMBL/GenBank/DDBJ databases">
        <authorList>
            <person name="Kim M.K."/>
        </authorList>
    </citation>
    <scope>NUCLEOTIDE SEQUENCE [LARGE SCALE GENOMIC DNA]</scope>
    <source>
        <strain evidence="3 4">17J57-3</strain>
    </source>
</reference>
<keyword evidence="2" id="KW-0808">Transferase</keyword>
<evidence type="ECO:0000256" key="1">
    <source>
        <dbReference type="ARBA" id="ARBA00022676"/>
    </source>
</evidence>
<dbReference type="InterPro" id="IPR051199">
    <property type="entry name" value="LPS_LOS_Heptosyltrfase"/>
</dbReference>
<dbReference type="Proteomes" id="UP000482155">
    <property type="component" value="Unassembled WGS sequence"/>
</dbReference>
<proteinExistence type="predicted"/>
<dbReference type="PANTHER" id="PTHR30160">
    <property type="entry name" value="TETRAACYLDISACCHARIDE 4'-KINASE-RELATED"/>
    <property type="match status" value="1"/>
</dbReference>
<gene>
    <name evidence="3" type="ORF">G3574_06290</name>
</gene>
<evidence type="ECO:0000313" key="4">
    <source>
        <dbReference type="Proteomes" id="UP000482155"/>
    </source>
</evidence>
<dbReference type="GO" id="GO:0005829">
    <property type="term" value="C:cytosol"/>
    <property type="evidence" value="ECO:0007669"/>
    <property type="project" value="TreeGrafter"/>
</dbReference>
<evidence type="ECO:0008006" key="5">
    <source>
        <dbReference type="Google" id="ProtNLM"/>
    </source>
</evidence>
<evidence type="ECO:0000313" key="3">
    <source>
        <dbReference type="EMBL" id="NEX60680.1"/>
    </source>
</evidence>
<organism evidence="3 4">
    <name type="scientific">Noviherbaspirillum galbum</name>
    <dbReference type="NCBI Taxonomy" id="2709383"/>
    <lineage>
        <taxon>Bacteria</taxon>
        <taxon>Pseudomonadati</taxon>
        <taxon>Pseudomonadota</taxon>
        <taxon>Betaproteobacteria</taxon>
        <taxon>Burkholderiales</taxon>
        <taxon>Oxalobacteraceae</taxon>
        <taxon>Noviherbaspirillum</taxon>
    </lineage>
</organism>
<comment type="caution">
    <text evidence="3">The sequence shown here is derived from an EMBL/GenBank/DDBJ whole genome shotgun (WGS) entry which is preliminary data.</text>
</comment>
<dbReference type="Pfam" id="PF01075">
    <property type="entry name" value="Glyco_transf_9"/>
    <property type="match status" value="1"/>
</dbReference>
<evidence type="ECO:0000256" key="2">
    <source>
        <dbReference type="ARBA" id="ARBA00022679"/>
    </source>
</evidence>
<dbReference type="Gene3D" id="3.40.50.2000">
    <property type="entry name" value="Glycogen Phosphorylase B"/>
    <property type="match status" value="1"/>
</dbReference>
<dbReference type="SUPFAM" id="SSF53756">
    <property type="entry name" value="UDP-Glycosyltransferase/glycogen phosphorylase"/>
    <property type="match status" value="1"/>
</dbReference>
<dbReference type="AlphaFoldDB" id="A0A6B3SJ13"/>
<keyword evidence="4" id="KW-1185">Reference proteome</keyword>
<dbReference type="EMBL" id="JAAIVB010000014">
    <property type="protein sequence ID" value="NEX60680.1"/>
    <property type="molecule type" value="Genomic_DNA"/>
</dbReference>
<dbReference type="InterPro" id="IPR002201">
    <property type="entry name" value="Glyco_trans_9"/>
</dbReference>
<accession>A0A6B3SJ13</accession>
<protein>
    <recommendedName>
        <fullName evidence="5">Glycosyltransferase family 9 protein</fullName>
    </recommendedName>
</protein>